<dbReference type="CDD" id="cd12215">
    <property type="entry name" value="ChiC_BD"/>
    <property type="match status" value="1"/>
</dbReference>
<name>A0AAX3WYU7_9BACI</name>
<dbReference type="RefSeq" id="WP_283871480.1">
    <property type="nucleotide sequence ID" value="NZ_CP126101.1"/>
</dbReference>
<evidence type="ECO:0000313" key="2">
    <source>
        <dbReference type="EMBL" id="WHY53105.1"/>
    </source>
</evidence>
<gene>
    <name evidence="2" type="ORF">QNH24_07640</name>
</gene>
<dbReference type="InterPro" id="IPR054500">
    <property type="entry name" value="Phage_fiber_rpt"/>
</dbReference>
<sequence length="1038" mass="115674">MSFKNEYTLNVDIKRRMTSVVPTFKQGDSATLKFKIFDDGKKFDLAAFTRAEITFKLPSGQTIVGEPYIDVNTQMIVYNFVGVEMNEAGKLTTILSIYSGTSMVSIQPFSIFIFDHLKDKDLSYIGILQDLIAEVQLLNEEVKSTLSEANNLKDKLNDVLNEANNAEQIRNTNEQNRITSENTRNSNESIRQQNELDRKNAESIRESNEATRIQNEQNRQNEFDNKINEAEEAITDTKKATDKANQAADSIKGWGQATVWNSTTTYSKNNVVTYNGSTWQSKGDNNLNSIPSETNTNWILLALRGVDGTGAVSTVNSKSPDGTGNVELTADEIGTYTQQQIDDKDTAIKEYFTDKGIGDKVIVISEQDYIDADYNGMFWVKNDALDFLPTETDHAATLLVYENPDNGNVVKIFNIINPTTAISYMRSYTYDNTSSLIHDSGWIEGGGGSGTGGGGNVSVNSYPLVTDLESQTIWDLPTGAYNQVTDSVMVFHNTVFLESVSYTITNNRLSIPDNPHTEIAKNNVVLIVFRNMPNMKVEFDGNNIIDGSIAFSKLGQDVQYAINNAGGKIELVDNLTTDDATKALAASQGVVIKKELDKKWQKGVYNDTDITNLGHFTAEKVLYIKQSDWKDTGNVEQLDINIPFGGSFTGLIKVTYTSTWGNSDSHGGATVLYRIGNYINQDISERLNDYVLETITPAFAKDYYIHLPYIHEGGTATLIVQKAPSATNPFIVKIEIQGYNFSGRSAFQVMDETDFFVYDKGSPTDSGYPWKPQVSRIPTLAVWNKWDTTMWNDIIDGRTFKFAGGTHNVANFTPEQFRNVLDSYLVNRMGTFKCFAQSQSLGLTNLMDMYGILTTIKPWTDESGGGLKQRFETSDVIFKRYQIDATTWSAWVCIQNKDVDIIKLFQSVSNGKAVVNQAVTDMGVYTAPDATFATTANNIRLLSTAKKGVGTYYFESYQTVFRITGLDFTPRVITFRTRATTDRFWGTYNADFTTSEFQVTANGASHGNVFSVFYGGFEVRVAHPTVNSGAMFDWFVSK</sequence>
<accession>A0AAX3WYU7</accession>
<reference evidence="2" key="1">
    <citation type="submission" date="2023-05" db="EMBL/GenBank/DDBJ databases">
        <title>Comparative genomics of Bacillaceae isolates and their secondary metabolite potential.</title>
        <authorList>
            <person name="Song L."/>
            <person name="Nielsen L.J."/>
            <person name="Mohite O."/>
            <person name="Xu X."/>
            <person name="Weber T."/>
            <person name="Kovacs A.T."/>
        </authorList>
    </citation>
    <scope>NUCLEOTIDE SEQUENCE</scope>
    <source>
        <strain evidence="2">LY1</strain>
    </source>
</reference>
<feature type="region of interest" description="Disordered" evidence="1">
    <location>
        <begin position="166"/>
        <end position="225"/>
    </location>
</feature>
<dbReference type="EMBL" id="CP126101">
    <property type="protein sequence ID" value="WHY53105.1"/>
    <property type="molecule type" value="Genomic_DNA"/>
</dbReference>
<protein>
    <recommendedName>
        <fullName evidence="4">DUF2479 domain-containing protein</fullName>
    </recommendedName>
</protein>
<feature type="compositionally biased region" description="Polar residues" evidence="1">
    <location>
        <begin position="166"/>
        <end position="193"/>
    </location>
</feature>
<dbReference type="AlphaFoldDB" id="A0AAX3WYU7"/>
<dbReference type="Pfam" id="PF22337">
    <property type="entry name" value="Phage_fiber_rpt"/>
    <property type="match status" value="1"/>
</dbReference>
<feature type="compositionally biased region" description="Basic and acidic residues" evidence="1">
    <location>
        <begin position="194"/>
        <end position="209"/>
    </location>
</feature>
<dbReference type="Proteomes" id="UP001178322">
    <property type="component" value="Chromosome"/>
</dbReference>
<organism evidence="2 3">
    <name type="scientific">Lysinibacillus pakistanensis</name>
    <dbReference type="NCBI Taxonomy" id="759811"/>
    <lineage>
        <taxon>Bacteria</taxon>
        <taxon>Bacillati</taxon>
        <taxon>Bacillota</taxon>
        <taxon>Bacilli</taxon>
        <taxon>Bacillales</taxon>
        <taxon>Bacillaceae</taxon>
        <taxon>Lysinibacillus</taxon>
    </lineage>
</organism>
<evidence type="ECO:0000313" key="3">
    <source>
        <dbReference type="Proteomes" id="UP001178322"/>
    </source>
</evidence>
<evidence type="ECO:0008006" key="4">
    <source>
        <dbReference type="Google" id="ProtNLM"/>
    </source>
</evidence>
<proteinExistence type="predicted"/>
<evidence type="ECO:0000256" key="1">
    <source>
        <dbReference type="SAM" id="MobiDB-lite"/>
    </source>
</evidence>